<dbReference type="InterPro" id="IPR056551">
    <property type="entry name" value="Beta-prop_NOL10_N"/>
</dbReference>
<organism evidence="2 3">
    <name type="scientific">Chroomonas mesostigmatica CCMP1168</name>
    <dbReference type="NCBI Taxonomy" id="1195612"/>
    <lineage>
        <taxon>Eukaryota</taxon>
        <taxon>Cryptophyceae</taxon>
        <taxon>Pyrenomonadales</taxon>
        <taxon>Chroomonadaceae</taxon>
        <taxon>Chroomonas</taxon>
    </lineage>
</organism>
<dbReference type="GO" id="GO:0000462">
    <property type="term" value="P:maturation of SSU-rRNA from tricistronic rRNA transcript (SSU-rRNA, 5.8S rRNA, LSU-rRNA)"/>
    <property type="evidence" value="ECO:0007669"/>
    <property type="project" value="TreeGrafter"/>
</dbReference>
<evidence type="ECO:0000313" key="3">
    <source>
        <dbReference type="Proteomes" id="UP000243348"/>
    </source>
</evidence>
<dbReference type="SUPFAM" id="SSF50978">
    <property type="entry name" value="WD40 repeat-like"/>
    <property type="match status" value="1"/>
</dbReference>
<dbReference type="Pfam" id="PF23098">
    <property type="entry name" value="Beta-prop_NOL10_N"/>
    <property type="match status" value="1"/>
</dbReference>
<dbReference type="InterPro" id="IPR040382">
    <property type="entry name" value="NOL10/Enp2"/>
</dbReference>
<gene>
    <name evidence="2" type="primary">nol10</name>
    <name evidence="2" type="ORF">CMESO_425</name>
</gene>
<geneLocation type="nucleomorph" evidence="2"/>
<dbReference type="AlphaFoldDB" id="J7G254"/>
<dbReference type="InterPro" id="IPR036322">
    <property type="entry name" value="WD40_repeat_dom_sf"/>
</dbReference>
<evidence type="ECO:0000313" key="2">
    <source>
        <dbReference type="EMBL" id="AFP65577.1"/>
    </source>
</evidence>
<dbReference type="Gene3D" id="2.130.10.10">
    <property type="entry name" value="YVTN repeat-like/Quinoprotein amine dehydrogenase"/>
    <property type="match status" value="1"/>
</dbReference>
<keyword evidence="2" id="KW-0542">Nucleomorph</keyword>
<feature type="domain" description="Nucleolar protein 10-like N-terminal" evidence="1">
    <location>
        <begin position="10"/>
        <end position="326"/>
    </location>
</feature>
<sequence length="345" mass="40237">MIKKKVVKKNSMEKNVKNKLNFWFPSSVKLIKETGDSNFLIGYGLYPPQLRCFDLNDLSLKFERHLDAEIVDFQILSLNWEKIVFLRADKYLEFQIKSGRFFQTKIPEIGIDLLFASENATIYIPSCKTHIFRYNLENGKFLNCLKNISRYHNTCSGKNPTNHLLIFGDTGGSVKLWDPRITKKFISKIKAFSFCKKIYRNPVSSLRFDINNPHQCYVGFKSGELVLFDLRTFKPLITKNMGNNLPIKSIRPTLHNNKVVTSDSKTIKIWNKTTGITSNFYETKENINHVCKIKKAGFIFVANDAPYIKGRYIENLGNFPDWCPNLKNEYKQKYQKNHKTIKRPF</sequence>
<dbReference type="PANTHER" id="PTHR14927">
    <property type="entry name" value="NUCLEOLAR PROTEIN 10"/>
    <property type="match status" value="1"/>
</dbReference>
<evidence type="ECO:0000259" key="1">
    <source>
        <dbReference type="Pfam" id="PF23098"/>
    </source>
</evidence>
<reference evidence="2 3" key="1">
    <citation type="journal article" date="2012" name="Genome Biol. Evol.">
        <title>Nucleomorph genome sequence of the cryptophyte alga Chroomonas mesostigmatica CCMP1168 reveals lineage-specific gene loss and genome complexity.</title>
        <authorList>
            <person name="Moore C.E."/>
            <person name="Curtis B."/>
            <person name="Mills T."/>
            <person name="Tanifuji G."/>
            <person name="Archibald J.M."/>
        </authorList>
    </citation>
    <scope>NUCLEOTIDE SEQUENCE [LARGE SCALE GENOMIC DNA]</scope>
    <source>
        <strain evidence="2 3">CCMP1168</strain>
    </source>
</reference>
<dbReference type="SMART" id="SM00320">
    <property type="entry name" value="WD40"/>
    <property type="match status" value="3"/>
</dbReference>
<dbReference type="GO" id="GO:0032040">
    <property type="term" value="C:small-subunit processome"/>
    <property type="evidence" value="ECO:0007669"/>
    <property type="project" value="TreeGrafter"/>
</dbReference>
<dbReference type="Proteomes" id="UP000243348">
    <property type="component" value="Nucleomorph 3"/>
</dbReference>
<protein>
    <submittedName>
        <fullName evidence="2">Nucleolar protein 10</fullName>
    </submittedName>
</protein>
<proteinExistence type="predicted"/>
<name>J7G254_9CRYP</name>
<dbReference type="PANTHER" id="PTHR14927:SF0">
    <property type="entry name" value="NUCLEOLAR PROTEIN 10"/>
    <property type="match status" value="1"/>
</dbReference>
<dbReference type="InterPro" id="IPR015943">
    <property type="entry name" value="WD40/YVTN_repeat-like_dom_sf"/>
</dbReference>
<dbReference type="InterPro" id="IPR001680">
    <property type="entry name" value="WD40_rpt"/>
</dbReference>
<dbReference type="GO" id="GO:0030686">
    <property type="term" value="C:90S preribosome"/>
    <property type="evidence" value="ECO:0007669"/>
    <property type="project" value="TreeGrafter"/>
</dbReference>
<dbReference type="EMBL" id="CP003682">
    <property type="protein sequence ID" value="AFP65577.1"/>
    <property type="molecule type" value="Genomic_DNA"/>
</dbReference>
<accession>J7G254</accession>